<dbReference type="SUPFAM" id="SSF51161">
    <property type="entry name" value="Trimeric LpxA-like enzymes"/>
    <property type="match status" value="1"/>
</dbReference>
<keyword evidence="2" id="KW-0677">Repeat</keyword>
<evidence type="ECO:0000256" key="1">
    <source>
        <dbReference type="ARBA" id="ARBA00022679"/>
    </source>
</evidence>
<dbReference type="Proteomes" id="UP000277094">
    <property type="component" value="Unassembled WGS sequence"/>
</dbReference>
<evidence type="ECO:0000313" key="3">
    <source>
        <dbReference type="EMBL" id="RNL77344.1"/>
    </source>
</evidence>
<dbReference type="PANTHER" id="PTHR43300:SF11">
    <property type="entry name" value="ACETYLTRANSFERASE RV3034C-RELATED"/>
    <property type="match status" value="1"/>
</dbReference>
<comment type="caution">
    <text evidence="3">The sequence shown here is derived from an EMBL/GenBank/DDBJ whole genome shotgun (WGS) entry which is preliminary data.</text>
</comment>
<name>A0A3N0DNW9_9ACTN</name>
<evidence type="ECO:0000256" key="2">
    <source>
        <dbReference type="ARBA" id="ARBA00022737"/>
    </source>
</evidence>
<gene>
    <name evidence="3" type="ORF">EFL95_17815</name>
</gene>
<sequence>MKAKVRFWVDGAELLHFDDPRNHLTWDEPAYATVRMLESIPGQGASVHLGAYSGFHYTTTIITGGEHHLDWVSLLHAHVGEDGNWETQDNHVIDRGPVVVGSDVWVGFEAVILSGIKIGHGAAVAARAMVTKDVEPYSVVGGNPAKHIKFRFDEPTREALLRIAWWDWEQAKVRAHGDQIHSPEVAEFVRKHDPDASACEICANPTW</sequence>
<dbReference type="InterPro" id="IPR050179">
    <property type="entry name" value="Trans_hexapeptide_repeat"/>
</dbReference>
<keyword evidence="4" id="KW-1185">Reference proteome</keyword>
<dbReference type="PANTHER" id="PTHR43300">
    <property type="entry name" value="ACETYLTRANSFERASE"/>
    <property type="match status" value="1"/>
</dbReference>
<dbReference type="AlphaFoldDB" id="A0A3N0DNW9"/>
<dbReference type="GO" id="GO:0016740">
    <property type="term" value="F:transferase activity"/>
    <property type="evidence" value="ECO:0007669"/>
    <property type="project" value="UniProtKB-KW"/>
</dbReference>
<keyword evidence="1 3" id="KW-0808">Transferase</keyword>
<reference evidence="3 4" key="1">
    <citation type="submission" date="2018-11" db="EMBL/GenBank/DDBJ databases">
        <authorList>
            <person name="Li F."/>
        </authorList>
    </citation>
    <scope>NUCLEOTIDE SEQUENCE [LARGE SCALE GENOMIC DNA]</scope>
    <source>
        <strain evidence="3 4">KIS18-7</strain>
    </source>
</reference>
<evidence type="ECO:0000313" key="4">
    <source>
        <dbReference type="Proteomes" id="UP000277094"/>
    </source>
</evidence>
<dbReference type="OrthoDB" id="2643438at2"/>
<dbReference type="PROSITE" id="PS00101">
    <property type="entry name" value="HEXAPEP_TRANSFERASES"/>
    <property type="match status" value="1"/>
</dbReference>
<dbReference type="InterPro" id="IPR018357">
    <property type="entry name" value="Hexapep_transf_CS"/>
</dbReference>
<dbReference type="EMBL" id="RJSG01000005">
    <property type="protein sequence ID" value="RNL77344.1"/>
    <property type="molecule type" value="Genomic_DNA"/>
</dbReference>
<protein>
    <submittedName>
        <fullName evidence="3">Antibiotic acetyltransferase</fullName>
    </submittedName>
</protein>
<dbReference type="InterPro" id="IPR011004">
    <property type="entry name" value="Trimer_LpxA-like_sf"/>
</dbReference>
<proteinExistence type="predicted"/>
<organism evidence="3 4">
    <name type="scientific">Nocardioides marmorisolisilvae</name>
    <dbReference type="NCBI Taxonomy" id="1542737"/>
    <lineage>
        <taxon>Bacteria</taxon>
        <taxon>Bacillati</taxon>
        <taxon>Actinomycetota</taxon>
        <taxon>Actinomycetes</taxon>
        <taxon>Propionibacteriales</taxon>
        <taxon>Nocardioidaceae</taxon>
        <taxon>Nocardioides</taxon>
    </lineage>
</organism>
<dbReference type="CDD" id="cd03349">
    <property type="entry name" value="LbH_XAT"/>
    <property type="match status" value="1"/>
</dbReference>
<accession>A0A3N0DNW9</accession>
<dbReference type="Gene3D" id="2.160.10.10">
    <property type="entry name" value="Hexapeptide repeat proteins"/>
    <property type="match status" value="1"/>
</dbReference>